<comment type="subcellular location">
    <subcellularLocation>
        <location evidence="1">Cell membrane</location>
        <topology evidence="1">Multi-pass membrane protein</topology>
    </subcellularLocation>
</comment>
<dbReference type="PANTHER" id="PTHR34308">
    <property type="entry name" value="COBALAMIN BIOSYNTHESIS PROTEIN CBIB"/>
    <property type="match status" value="1"/>
</dbReference>
<dbReference type="AlphaFoldDB" id="A0A8I0MTX5"/>
<dbReference type="Proteomes" id="UP000660708">
    <property type="component" value="Unassembled WGS sequence"/>
</dbReference>
<reference evidence="10 11" key="1">
    <citation type="submission" date="2015-06" db="EMBL/GenBank/DDBJ databases">
        <title>Genome sequence of Pseudoalteromonas peptidolytica.</title>
        <authorList>
            <person name="Xie B.-B."/>
            <person name="Rong J.-C."/>
            <person name="Qin Q.-L."/>
            <person name="Zhang Y.-Z."/>
        </authorList>
    </citation>
    <scope>NUCLEOTIDE SEQUENCE [LARGE SCALE GENOMIC DNA]</scope>
    <source>
        <strain evidence="10 11">F12-50-A1</strain>
    </source>
</reference>
<evidence type="ECO:0000256" key="6">
    <source>
        <dbReference type="ARBA" id="ARBA00022692"/>
    </source>
</evidence>
<evidence type="ECO:0000256" key="2">
    <source>
        <dbReference type="ARBA" id="ARBA00004953"/>
    </source>
</evidence>
<dbReference type="Pfam" id="PF03186">
    <property type="entry name" value="CobD_Cbib"/>
    <property type="match status" value="1"/>
</dbReference>
<dbReference type="InterPro" id="IPR004485">
    <property type="entry name" value="Cobalamin_biosynth_CobD/CbiB"/>
</dbReference>
<evidence type="ECO:0000313" key="10">
    <source>
        <dbReference type="EMBL" id="MBE0345312.1"/>
    </source>
</evidence>
<sequence length="318" mass="36207">MLENLLQVHEGLIIFLVAVFASLGIRLSTVYHPNLILSLIFKAIAERVYRPKAASSYQLLSGTLGFFLPILTITVLTYAIISFAFYPNWLGGLVLFLCLDISHESRAKRISALIKSKQKVTARAVLQGMVARDVEKLTELGICKAVIDSTALNTLRHFFVVALLYLIAGPYVTLFYKLLLLCDHAWRQIMQPTNRFMANLSRAIWLIEFVPIRLLVVCFSLLLRPKQTWHYIKYYGRHFNQTNSGWALSFFAANLQTQLAGPRFYFGARVEVMRIGAKSQPTADHIQHLLGLLNQMRWLFIATTTLLYVMTNFASLML</sequence>
<feature type="transmembrane region" description="Helical" evidence="9">
    <location>
        <begin position="158"/>
        <end position="182"/>
    </location>
</feature>
<comment type="similarity">
    <text evidence="3">Belongs to the CobD/CbiB family.</text>
</comment>
<evidence type="ECO:0000256" key="3">
    <source>
        <dbReference type="ARBA" id="ARBA00006263"/>
    </source>
</evidence>
<comment type="caution">
    <text evidence="10">The sequence shown here is derived from an EMBL/GenBank/DDBJ whole genome shotgun (WGS) entry which is preliminary data.</text>
</comment>
<keyword evidence="7 9" id="KW-1133">Transmembrane helix</keyword>
<feature type="transmembrane region" description="Helical" evidence="9">
    <location>
        <begin position="298"/>
        <end position="317"/>
    </location>
</feature>
<protein>
    <submittedName>
        <fullName evidence="10">Adenosylcobinamide-phosphate synthase</fullName>
    </submittedName>
</protein>
<keyword evidence="11" id="KW-1185">Reference proteome</keyword>
<dbReference type="RefSeq" id="WP_147390412.1">
    <property type="nucleotide sequence ID" value="NZ_AQHF01000020.1"/>
</dbReference>
<dbReference type="GO" id="GO:0009236">
    <property type="term" value="P:cobalamin biosynthetic process"/>
    <property type="evidence" value="ECO:0007669"/>
    <property type="project" value="UniProtKB-UniPathway"/>
</dbReference>
<dbReference type="UniPathway" id="UPA00148"/>
<evidence type="ECO:0000256" key="9">
    <source>
        <dbReference type="SAM" id="Phobius"/>
    </source>
</evidence>
<comment type="pathway">
    <text evidence="2">Cofactor biosynthesis; adenosylcobalamin biosynthesis.</text>
</comment>
<dbReference type="GO" id="GO:0048472">
    <property type="term" value="F:threonine-phosphate decarboxylase activity"/>
    <property type="evidence" value="ECO:0007669"/>
    <property type="project" value="InterPro"/>
</dbReference>
<proteinExistence type="inferred from homology"/>
<evidence type="ECO:0000256" key="7">
    <source>
        <dbReference type="ARBA" id="ARBA00022989"/>
    </source>
</evidence>
<keyword evidence="8 9" id="KW-0472">Membrane</keyword>
<feature type="transmembrane region" description="Helical" evidence="9">
    <location>
        <begin position="203"/>
        <end position="223"/>
    </location>
</feature>
<dbReference type="EMBL" id="AQHF01000020">
    <property type="protein sequence ID" value="MBE0345312.1"/>
    <property type="molecule type" value="Genomic_DNA"/>
</dbReference>
<evidence type="ECO:0000256" key="4">
    <source>
        <dbReference type="ARBA" id="ARBA00022475"/>
    </source>
</evidence>
<dbReference type="GO" id="GO:0005886">
    <property type="term" value="C:plasma membrane"/>
    <property type="evidence" value="ECO:0007669"/>
    <property type="project" value="UniProtKB-SubCell"/>
</dbReference>
<organism evidence="10 11">
    <name type="scientific">Pseudoalteromonas peptidolytica F12-50-A1</name>
    <dbReference type="NCBI Taxonomy" id="1315280"/>
    <lineage>
        <taxon>Bacteria</taxon>
        <taxon>Pseudomonadati</taxon>
        <taxon>Pseudomonadota</taxon>
        <taxon>Gammaproteobacteria</taxon>
        <taxon>Alteromonadales</taxon>
        <taxon>Pseudoalteromonadaceae</taxon>
        <taxon>Pseudoalteromonas</taxon>
    </lineage>
</organism>
<feature type="transmembrane region" description="Helical" evidence="9">
    <location>
        <begin position="62"/>
        <end position="86"/>
    </location>
</feature>
<dbReference type="PANTHER" id="PTHR34308:SF1">
    <property type="entry name" value="COBALAMIN BIOSYNTHESIS PROTEIN CBIB"/>
    <property type="match status" value="1"/>
</dbReference>
<gene>
    <name evidence="10" type="primary">cbiB</name>
    <name evidence="10" type="ORF">PPEP_a0158</name>
</gene>
<keyword evidence="6 9" id="KW-0812">Transmembrane</keyword>
<keyword evidence="4" id="KW-1003">Cell membrane</keyword>
<evidence type="ECO:0000256" key="8">
    <source>
        <dbReference type="ARBA" id="ARBA00023136"/>
    </source>
</evidence>
<evidence type="ECO:0000256" key="1">
    <source>
        <dbReference type="ARBA" id="ARBA00004651"/>
    </source>
</evidence>
<evidence type="ECO:0000313" key="11">
    <source>
        <dbReference type="Proteomes" id="UP000660708"/>
    </source>
</evidence>
<keyword evidence="5" id="KW-0169">Cobalamin biosynthesis</keyword>
<evidence type="ECO:0000256" key="5">
    <source>
        <dbReference type="ARBA" id="ARBA00022573"/>
    </source>
</evidence>
<feature type="transmembrane region" description="Helical" evidence="9">
    <location>
        <begin position="12"/>
        <end position="41"/>
    </location>
</feature>
<accession>A0A8I0MTX5</accession>
<name>A0A8I0MTX5_9GAMM</name>